<proteinExistence type="predicted"/>
<name>A0A1A8DT02_NOTKA</name>
<organism evidence="2">
    <name type="scientific">Nothobranchius kadleci</name>
    <name type="common">African annual killifish</name>
    <dbReference type="NCBI Taxonomy" id="1051664"/>
    <lineage>
        <taxon>Eukaryota</taxon>
        <taxon>Metazoa</taxon>
        <taxon>Chordata</taxon>
        <taxon>Craniata</taxon>
        <taxon>Vertebrata</taxon>
        <taxon>Euteleostomi</taxon>
        <taxon>Actinopterygii</taxon>
        <taxon>Neopterygii</taxon>
        <taxon>Teleostei</taxon>
        <taxon>Neoteleostei</taxon>
        <taxon>Acanthomorphata</taxon>
        <taxon>Ovalentaria</taxon>
        <taxon>Atherinomorphae</taxon>
        <taxon>Cyprinodontiformes</taxon>
        <taxon>Nothobranchiidae</taxon>
        <taxon>Nothobranchius</taxon>
    </lineage>
</organism>
<feature type="non-terminal residue" evidence="2">
    <location>
        <position position="83"/>
    </location>
</feature>
<feature type="compositionally biased region" description="Low complexity" evidence="1">
    <location>
        <begin position="17"/>
        <end position="29"/>
    </location>
</feature>
<reference evidence="2" key="1">
    <citation type="submission" date="2016-05" db="EMBL/GenBank/DDBJ databases">
        <authorList>
            <person name="Lavstsen T."/>
            <person name="Jespersen J.S."/>
        </authorList>
    </citation>
    <scope>NUCLEOTIDE SEQUENCE</scope>
    <source>
        <tissue evidence="2">Brain</tissue>
    </source>
</reference>
<protein>
    <submittedName>
        <fullName evidence="2">Protein phosphatase 2, regulatory subunit B'', alpha</fullName>
    </submittedName>
</protein>
<dbReference type="EMBL" id="HAEA01007474">
    <property type="protein sequence ID" value="SBQ35954.1"/>
    <property type="molecule type" value="Transcribed_RNA"/>
</dbReference>
<feature type="non-terminal residue" evidence="2">
    <location>
        <position position="1"/>
    </location>
</feature>
<accession>A0A1A8DT02</accession>
<reference evidence="2" key="2">
    <citation type="submission" date="2016-06" db="EMBL/GenBank/DDBJ databases">
        <title>The genome of a short-lived fish provides insights into sex chromosome evolution and the genetic control of aging.</title>
        <authorList>
            <person name="Reichwald K."/>
            <person name="Felder M."/>
            <person name="Petzold A."/>
            <person name="Koch P."/>
            <person name="Groth M."/>
            <person name="Platzer M."/>
        </authorList>
    </citation>
    <scope>NUCLEOTIDE SEQUENCE</scope>
    <source>
        <tissue evidence="2">Brain</tissue>
    </source>
</reference>
<sequence length="83" mass="9160">STTPVGSLPWARLPTTTRSLLPLRGPSPSSRRRRLTSTKWARSQRFVAVLCTGKLPCFMEQAARGQALYLSTLLLQHGESCCT</sequence>
<evidence type="ECO:0000256" key="1">
    <source>
        <dbReference type="SAM" id="MobiDB-lite"/>
    </source>
</evidence>
<gene>
    <name evidence="2" type="primary">PPP2R3A</name>
</gene>
<feature type="region of interest" description="Disordered" evidence="1">
    <location>
        <begin position="17"/>
        <end position="37"/>
    </location>
</feature>
<evidence type="ECO:0000313" key="2">
    <source>
        <dbReference type="EMBL" id="SBQ35954.1"/>
    </source>
</evidence>
<dbReference type="AlphaFoldDB" id="A0A1A8DT02"/>